<evidence type="ECO:0000313" key="2">
    <source>
        <dbReference type="EMBL" id="RUT11415.1"/>
    </source>
</evidence>
<dbReference type="InterPro" id="IPR011991">
    <property type="entry name" value="ArsR-like_HTH"/>
</dbReference>
<dbReference type="SMART" id="SM00418">
    <property type="entry name" value="HTH_ARSR"/>
    <property type="match status" value="1"/>
</dbReference>
<sequence length="116" mass="13317">MLKYYMSRPAAGGDIFQAIADPTRRALLDRLRDGEQPVKQLAEPFAMSLPAISQHLQVLCEVGLVTQRREGRQRLYQLNPAPLKQVSEWVSHYEQFWQEKLAALGAYLENNRCSED</sequence>
<organism evidence="2 3">
    <name type="scientific">Chroococcidiopsis cubana SAG 39.79</name>
    <dbReference type="NCBI Taxonomy" id="388085"/>
    <lineage>
        <taxon>Bacteria</taxon>
        <taxon>Bacillati</taxon>
        <taxon>Cyanobacteriota</taxon>
        <taxon>Cyanophyceae</taxon>
        <taxon>Chroococcidiopsidales</taxon>
        <taxon>Chroococcidiopsidaceae</taxon>
        <taxon>Chroococcidiopsis</taxon>
    </lineage>
</organism>
<dbReference type="CDD" id="cd00090">
    <property type="entry name" value="HTH_ARSR"/>
    <property type="match status" value="1"/>
</dbReference>
<reference evidence="2 3" key="1">
    <citation type="journal article" date="2019" name="Genome Biol. Evol.">
        <title>Day and night: Metabolic profiles and evolutionary relationships of six axenic non-marine cyanobacteria.</title>
        <authorList>
            <person name="Will S.E."/>
            <person name="Henke P."/>
            <person name="Boedeker C."/>
            <person name="Huang S."/>
            <person name="Brinkmann H."/>
            <person name="Rohde M."/>
            <person name="Jarek M."/>
            <person name="Friedl T."/>
            <person name="Seufert S."/>
            <person name="Schumacher M."/>
            <person name="Overmann J."/>
            <person name="Neumann-Schaal M."/>
            <person name="Petersen J."/>
        </authorList>
    </citation>
    <scope>NUCLEOTIDE SEQUENCE [LARGE SCALE GENOMIC DNA]</scope>
    <source>
        <strain evidence="2 3">SAG 39.79</strain>
    </source>
</reference>
<dbReference type="Proteomes" id="UP000282574">
    <property type="component" value="Unassembled WGS sequence"/>
</dbReference>
<feature type="domain" description="HTH arsR-type" evidence="1">
    <location>
        <begin position="4"/>
        <end position="98"/>
    </location>
</feature>
<dbReference type="PANTHER" id="PTHR38600">
    <property type="entry name" value="TRANSCRIPTIONAL REGULATORY PROTEIN"/>
    <property type="match status" value="1"/>
</dbReference>
<proteinExistence type="predicted"/>
<dbReference type="AlphaFoldDB" id="A0AB37UJ66"/>
<gene>
    <name evidence="2" type="ORF">DSM107010_33530</name>
</gene>
<dbReference type="EMBL" id="RSCK01000026">
    <property type="protein sequence ID" value="RUT11415.1"/>
    <property type="molecule type" value="Genomic_DNA"/>
</dbReference>
<accession>A0AB37UJ66</accession>
<dbReference type="InterPro" id="IPR036388">
    <property type="entry name" value="WH-like_DNA-bd_sf"/>
</dbReference>
<dbReference type="Gene3D" id="1.10.10.10">
    <property type="entry name" value="Winged helix-like DNA-binding domain superfamily/Winged helix DNA-binding domain"/>
    <property type="match status" value="1"/>
</dbReference>
<protein>
    <submittedName>
        <fullName evidence="2">Transcriptional regulator</fullName>
    </submittedName>
</protein>
<dbReference type="PROSITE" id="PS50987">
    <property type="entry name" value="HTH_ARSR_2"/>
    <property type="match status" value="1"/>
</dbReference>
<dbReference type="PRINTS" id="PR00778">
    <property type="entry name" value="HTHARSR"/>
</dbReference>
<dbReference type="NCBIfam" id="NF033788">
    <property type="entry name" value="HTH_metalloreg"/>
    <property type="match status" value="1"/>
</dbReference>
<keyword evidence="3" id="KW-1185">Reference proteome</keyword>
<dbReference type="InterPro" id="IPR036390">
    <property type="entry name" value="WH_DNA-bd_sf"/>
</dbReference>
<evidence type="ECO:0000313" key="3">
    <source>
        <dbReference type="Proteomes" id="UP000282574"/>
    </source>
</evidence>
<evidence type="ECO:0000259" key="1">
    <source>
        <dbReference type="PROSITE" id="PS50987"/>
    </source>
</evidence>
<dbReference type="SUPFAM" id="SSF46785">
    <property type="entry name" value="Winged helix' DNA-binding domain"/>
    <property type="match status" value="1"/>
</dbReference>
<dbReference type="GO" id="GO:0003700">
    <property type="term" value="F:DNA-binding transcription factor activity"/>
    <property type="evidence" value="ECO:0007669"/>
    <property type="project" value="InterPro"/>
</dbReference>
<dbReference type="InterPro" id="IPR001845">
    <property type="entry name" value="HTH_ArsR_DNA-bd_dom"/>
</dbReference>
<name>A0AB37UJ66_9CYAN</name>
<dbReference type="Pfam" id="PF12840">
    <property type="entry name" value="HTH_20"/>
    <property type="match status" value="1"/>
</dbReference>
<comment type="caution">
    <text evidence="2">The sequence shown here is derived from an EMBL/GenBank/DDBJ whole genome shotgun (WGS) entry which is preliminary data.</text>
</comment>
<dbReference type="PANTHER" id="PTHR38600:SF2">
    <property type="entry name" value="SLL0088 PROTEIN"/>
    <property type="match status" value="1"/>
</dbReference>